<dbReference type="InterPro" id="IPR042406">
    <property type="entry name" value="VKORC1/VKORC1L1"/>
</dbReference>
<evidence type="ECO:0000256" key="11">
    <source>
        <dbReference type="ARBA" id="ARBA00023284"/>
    </source>
</evidence>
<evidence type="ECO:0000313" key="15">
    <source>
        <dbReference type="Ensembl" id="ENSLLEP00000030866.1"/>
    </source>
</evidence>
<evidence type="ECO:0000256" key="10">
    <source>
        <dbReference type="ARBA" id="ARBA00023157"/>
    </source>
</evidence>
<name>A0A8C5Q0R3_9ANUR</name>
<keyword evidence="7 12" id="KW-1133">Transmembrane helix</keyword>
<reference evidence="15" key="2">
    <citation type="submission" date="2025-09" db="UniProtKB">
        <authorList>
            <consortium name="Ensembl"/>
        </authorList>
    </citation>
    <scope>IDENTIFICATION</scope>
</reference>
<dbReference type="GO" id="GO:0005789">
    <property type="term" value="C:endoplasmic reticulum membrane"/>
    <property type="evidence" value="ECO:0007669"/>
    <property type="project" value="UniProtKB-SubCell"/>
</dbReference>
<evidence type="ECO:0000259" key="14">
    <source>
        <dbReference type="SMART" id="SM00756"/>
    </source>
</evidence>
<proteinExistence type="inferred from homology"/>
<dbReference type="Gene3D" id="1.20.1440.130">
    <property type="entry name" value="VKOR domain"/>
    <property type="match status" value="1"/>
</dbReference>
<keyword evidence="13" id="KW-0732">Signal</keyword>
<evidence type="ECO:0000256" key="5">
    <source>
        <dbReference type="ARBA" id="ARBA00022719"/>
    </source>
</evidence>
<dbReference type="OrthoDB" id="8037576at2759"/>
<evidence type="ECO:0000256" key="7">
    <source>
        <dbReference type="ARBA" id="ARBA00022989"/>
    </source>
</evidence>
<reference evidence="15" key="1">
    <citation type="submission" date="2025-08" db="UniProtKB">
        <authorList>
            <consortium name="Ensembl"/>
        </authorList>
    </citation>
    <scope>IDENTIFICATION</scope>
</reference>
<dbReference type="PANTHER" id="PTHR14519">
    <property type="entry name" value="VITAMIN K EPOXIDE REDUCTASE COMPLEX, SUBUNIT 1"/>
    <property type="match status" value="1"/>
</dbReference>
<feature type="transmembrane region" description="Helical" evidence="12">
    <location>
        <begin position="86"/>
        <end position="103"/>
    </location>
</feature>
<dbReference type="AlphaFoldDB" id="A0A8C5Q0R3"/>
<organism evidence="15 16">
    <name type="scientific">Leptobrachium leishanense</name>
    <name type="common">Leishan spiny toad</name>
    <dbReference type="NCBI Taxonomy" id="445787"/>
    <lineage>
        <taxon>Eukaryota</taxon>
        <taxon>Metazoa</taxon>
        <taxon>Chordata</taxon>
        <taxon>Craniata</taxon>
        <taxon>Vertebrata</taxon>
        <taxon>Euteleostomi</taxon>
        <taxon>Amphibia</taxon>
        <taxon>Batrachia</taxon>
        <taxon>Anura</taxon>
        <taxon>Pelobatoidea</taxon>
        <taxon>Megophryidae</taxon>
        <taxon>Leptobrachium</taxon>
    </lineage>
</organism>
<evidence type="ECO:0000256" key="6">
    <source>
        <dbReference type="ARBA" id="ARBA00022824"/>
    </source>
</evidence>
<comment type="subcellular location">
    <subcellularLocation>
        <location evidence="1">Endoplasmic reticulum membrane</location>
        <topology evidence="1">Multi-pass membrane protein</topology>
    </subcellularLocation>
</comment>
<dbReference type="GO" id="GO:0042373">
    <property type="term" value="P:vitamin K metabolic process"/>
    <property type="evidence" value="ECO:0007669"/>
    <property type="project" value="InterPro"/>
</dbReference>
<feature type="chain" id="PRO_5034878870" description="vitamin-K-epoxide reductase (warfarin-sensitive)" evidence="13">
    <location>
        <begin position="24"/>
        <end position="246"/>
    </location>
</feature>
<evidence type="ECO:0000256" key="3">
    <source>
        <dbReference type="ARBA" id="ARBA00012278"/>
    </source>
</evidence>
<keyword evidence="6" id="KW-0256">Endoplasmic reticulum</keyword>
<keyword evidence="4 12" id="KW-0812">Transmembrane</keyword>
<evidence type="ECO:0000256" key="1">
    <source>
        <dbReference type="ARBA" id="ARBA00004477"/>
    </source>
</evidence>
<dbReference type="Ensembl" id="ENSLLET00000032052.1">
    <property type="protein sequence ID" value="ENSLLEP00000030866.1"/>
    <property type="gene ID" value="ENSLLEG00000019466.1"/>
</dbReference>
<protein>
    <recommendedName>
        <fullName evidence="3">vitamin-K-epoxide reductase (warfarin-sensitive)</fullName>
        <ecNumber evidence="3">1.17.4.4</ecNumber>
    </recommendedName>
</protein>
<dbReference type="Pfam" id="PF07884">
    <property type="entry name" value="VKOR"/>
    <property type="match status" value="1"/>
</dbReference>
<dbReference type="GO" id="GO:0048038">
    <property type="term" value="F:quinone binding"/>
    <property type="evidence" value="ECO:0007669"/>
    <property type="project" value="UniProtKB-KW"/>
</dbReference>
<feature type="signal peptide" evidence="13">
    <location>
        <begin position="1"/>
        <end position="23"/>
    </location>
</feature>
<keyword evidence="10" id="KW-1015">Disulfide bond</keyword>
<dbReference type="GO" id="GO:0007596">
    <property type="term" value="P:blood coagulation"/>
    <property type="evidence" value="ECO:0007669"/>
    <property type="project" value="TreeGrafter"/>
</dbReference>
<evidence type="ECO:0000313" key="16">
    <source>
        <dbReference type="Proteomes" id="UP000694569"/>
    </source>
</evidence>
<dbReference type="EC" id="1.17.4.4" evidence="3"/>
<dbReference type="CDD" id="cd12917">
    <property type="entry name" value="VKOR_euk"/>
    <property type="match status" value="1"/>
</dbReference>
<feature type="transmembrane region" description="Helical" evidence="12">
    <location>
        <begin position="158"/>
        <end position="183"/>
    </location>
</feature>
<evidence type="ECO:0000256" key="2">
    <source>
        <dbReference type="ARBA" id="ARBA00006214"/>
    </source>
</evidence>
<gene>
    <name evidence="15" type="primary">MAPK7</name>
</gene>
<dbReference type="SMART" id="SM00756">
    <property type="entry name" value="VKc"/>
    <property type="match status" value="1"/>
</dbReference>
<evidence type="ECO:0000256" key="13">
    <source>
        <dbReference type="SAM" id="SignalP"/>
    </source>
</evidence>
<dbReference type="GO" id="GO:0047057">
    <property type="term" value="F:vitamin-K-epoxide reductase (warfarin-sensitive) activity"/>
    <property type="evidence" value="ECO:0007669"/>
    <property type="project" value="UniProtKB-EC"/>
</dbReference>
<feature type="domain" description="Vitamin K epoxide reductase" evidence="14">
    <location>
        <begin position="81"/>
        <end position="229"/>
    </location>
</feature>
<accession>A0A8C5Q0R3</accession>
<dbReference type="InterPro" id="IPR012932">
    <property type="entry name" value="VKOR"/>
</dbReference>
<dbReference type="FunFam" id="1.20.1440.130:FF:000001">
    <property type="entry name" value="Vitamin K epoxide reductase complex subunit 1-like 1"/>
    <property type="match status" value="1"/>
</dbReference>
<dbReference type="Proteomes" id="UP000694569">
    <property type="component" value="Unplaced"/>
</dbReference>
<dbReference type="PANTHER" id="PTHR14519:SF8">
    <property type="entry name" value="VITAMIN K EPOXIDE REDUCTASE COMPLEX SUBUNIT 1"/>
    <property type="match status" value="1"/>
</dbReference>
<evidence type="ECO:0000256" key="4">
    <source>
        <dbReference type="ARBA" id="ARBA00022692"/>
    </source>
</evidence>
<keyword evidence="11" id="KW-0676">Redox-active center</keyword>
<comment type="similarity">
    <text evidence="2">Belongs to the VKOR family.</text>
</comment>
<evidence type="ECO:0000256" key="8">
    <source>
        <dbReference type="ARBA" id="ARBA00023002"/>
    </source>
</evidence>
<evidence type="ECO:0000256" key="9">
    <source>
        <dbReference type="ARBA" id="ARBA00023136"/>
    </source>
</evidence>
<keyword evidence="8" id="KW-0560">Oxidoreductase</keyword>
<evidence type="ECO:0000256" key="12">
    <source>
        <dbReference type="SAM" id="Phobius"/>
    </source>
</evidence>
<dbReference type="InterPro" id="IPR038354">
    <property type="entry name" value="VKOR_sf"/>
</dbReference>
<dbReference type="GeneTree" id="ENSGT00940000160215"/>
<keyword evidence="16" id="KW-1185">Reference proteome</keyword>
<keyword evidence="9 12" id="KW-0472">Membrane</keyword>
<keyword evidence="5" id="KW-0874">Quinone</keyword>
<feature type="transmembrane region" description="Helical" evidence="12">
    <location>
        <begin position="195"/>
        <end position="224"/>
    </location>
</feature>
<sequence>MNKHAHPVTWAPLSLLSFSPAHSCSPLSDSIFDSTSRHAVRHTPFPASAANHAAPARVTDRLALEVHVSRGRGINMAASMLGWERVVRLLLCGLGIGLSVYAYHVETSKEGDANYTALCDINPSISCSKVFTSRWGRGFGLVENILGPQSPANQPNSVFGVVFYALQVLLGFVGSVSAAVTLLVTSLMSIGGSLYLAYILFYVLEDFCVICITTYVLNFSLLLLNINRLRGLRTEPKRSKAKRKKH</sequence>